<name>A0A3D6AQH5_9BACE</name>
<accession>A0A3D6AQH5</accession>
<dbReference type="EMBL" id="VVYV01000002">
    <property type="protein sequence ID" value="KAA5423367.1"/>
    <property type="molecule type" value="Genomic_DNA"/>
</dbReference>
<dbReference type="Proteomes" id="UP000448877">
    <property type="component" value="Unassembled WGS sequence"/>
</dbReference>
<sequence length="65" mass="7425">MLRTKSAVSPSKGTSDRRMYGASTVQIQFGYDPGTIQHRVKNTSFHKKTIFLSFHEKKSITICYL</sequence>
<dbReference type="AlphaFoldDB" id="A0A3D6AQH5"/>
<protein>
    <submittedName>
        <fullName evidence="1">Uncharacterized protein</fullName>
    </submittedName>
</protein>
<comment type="caution">
    <text evidence="1">The sequence shown here is derived from an EMBL/GenBank/DDBJ whole genome shotgun (WGS) entry which is preliminary data.</text>
</comment>
<gene>
    <name evidence="1" type="ORF">F2Y81_01990</name>
</gene>
<organism evidence="1 2">
    <name type="scientific">Bacteroides cellulosilyticus</name>
    <dbReference type="NCBI Taxonomy" id="246787"/>
    <lineage>
        <taxon>Bacteria</taxon>
        <taxon>Pseudomonadati</taxon>
        <taxon>Bacteroidota</taxon>
        <taxon>Bacteroidia</taxon>
        <taxon>Bacteroidales</taxon>
        <taxon>Bacteroidaceae</taxon>
        <taxon>Bacteroides</taxon>
    </lineage>
</organism>
<evidence type="ECO:0000313" key="1">
    <source>
        <dbReference type="EMBL" id="KAA5423367.1"/>
    </source>
</evidence>
<evidence type="ECO:0000313" key="2">
    <source>
        <dbReference type="Proteomes" id="UP000448877"/>
    </source>
</evidence>
<proteinExistence type="predicted"/>
<reference evidence="1 2" key="1">
    <citation type="journal article" date="2019" name="Nat. Med.">
        <title>A library of human gut bacterial isolates paired with longitudinal multiomics data enables mechanistic microbiome research.</title>
        <authorList>
            <person name="Poyet M."/>
            <person name="Groussin M."/>
            <person name="Gibbons S.M."/>
            <person name="Avila-Pacheco J."/>
            <person name="Jiang X."/>
            <person name="Kearney S.M."/>
            <person name="Perrotta A.R."/>
            <person name="Berdy B."/>
            <person name="Zhao S."/>
            <person name="Lieberman T.D."/>
            <person name="Swanson P.K."/>
            <person name="Smith M."/>
            <person name="Roesemann S."/>
            <person name="Alexander J.E."/>
            <person name="Rich S.A."/>
            <person name="Livny J."/>
            <person name="Vlamakis H."/>
            <person name="Clish C."/>
            <person name="Bullock K."/>
            <person name="Deik A."/>
            <person name="Scott J."/>
            <person name="Pierce K.A."/>
            <person name="Xavier R.J."/>
            <person name="Alm E.J."/>
        </authorList>
    </citation>
    <scope>NUCLEOTIDE SEQUENCE [LARGE SCALE GENOMIC DNA]</scope>
    <source>
        <strain evidence="1 2">BIOML-A6</strain>
    </source>
</reference>